<evidence type="ECO:0000256" key="8">
    <source>
        <dbReference type="SAM" id="Phobius"/>
    </source>
</evidence>
<keyword evidence="5" id="KW-0769">Symport</keyword>
<feature type="transmembrane region" description="Helical" evidence="8">
    <location>
        <begin position="50"/>
        <end position="70"/>
    </location>
</feature>
<dbReference type="EMBL" id="JAJSOF020000015">
    <property type="protein sequence ID" value="KAJ4442270.1"/>
    <property type="molecule type" value="Genomic_DNA"/>
</dbReference>
<dbReference type="InterPro" id="IPR000175">
    <property type="entry name" value="Na/ntran_symport"/>
</dbReference>
<feature type="transmembrane region" description="Helical" evidence="8">
    <location>
        <begin position="132"/>
        <end position="155"/>
    </location>
</feature>
<gene>
    <name evidence="9" type="ORF">ANN_12136</name>
</gene>
<comment type="similarity">
    <text evidence="2">Belongs to the sodium:neurotransmitter symporter (SNF) (TC 2.A.22) family.</text>
</comment>
<feature type="transmembrane region" description="Helical" evidence="8">
    <location>
        <begin position="232"/>
        <end position="256"/>
    </location>
</feature>
<dbReference type="PROSITE" id="PS50267">
    <property type="entry name" value="NA_NEUROTRAN_SYMP_3"/>
    <property type="match status" value="1"/>
</dbReference>
<dbReference type="Proteomes" id="UP001148838">
    <property type="component" value="Unassembled WGS sequence"/>
</dbReference>
<dbReference type="InterPro" id="IPR037272">
    <property type="entry name" value="SNS_sf"/>
</dbReference>
<dbReference type="PANTHER" id="PTHR11616">
    <property type="entry name" value="SODIUM/CHLORIDE DEPENDENT TRANSPORTER"/>
    <property type="match status" value="1"/>
</dbReference>
<dbReference type="PANTHER" id="PTHR11616:SF241">
    <property type="entry name" value="SODIUM- AND CHLORIDE-DEPENDENT GLYCINE TRANSPORTER 2"/>
    <property type="match status" value="1"/>
</dbReference>
<evidence type="ECO:0000256" key="7">
    <source>
        <dbReference type="ARBA" id="ARBA00023136"/>
    </source>
</evidence>
<keyword evidence="4 8" id="KW-0812">Transmembrane</keyword>
<comment type="caution">
    <text evidence="9">The sequence shown here is derived from an EMBL/GenBank/DDBJ whole genome shotgun (WGS) entry which is preliminary data.</text>
</comment>
<evidence type="ECO:0000256" key="4">
    <source>
        <dbReference type="ARBA" id="ARBA00022692"/>
    </source>
</evidence>
<evidence type="ECO:0000256" key="1">
    <source>
        <dbReference type="ARBA" id="ARBA00004141"/>
    </source>
</evidence>
<dbReference type="PRINTS" id="PR00176">
    <property type="entry name" value="NANEUSMPORT"/>
</dbReference>
<feature type="transmembrane region" description="Helical" evidence="8">
    <location>
        <begin position="262"/>
        <end position="284"/>
    </location>
</feature>
<protein>
    <submittedName>
        <fullName evidence="9">Uncharacterized protein</fullName>
    </submittedName>
</protein>
<evidence type="ECO:0000313" key="10">
    <source>
        <dbReference type="Proteomes" id="UP001148838"/>
    </source>
</evidence>
<feature type="transmembrane region" description="Helical" evidence="8">
    <location>
        <begin position="91"/>
        <end position="112"/>
    </location>
</feature>
<keyword evidence="3" id="KW-0813">Transport</keyword>
<evidence type="ECO:0000313" key="9">
    <source>
        <dbReference type="EMBL" id="KAJ4442270.1"/>
    </source>
</evidence>
<reference evidence="9 10" key="1">
    <citation type="journal article" date="2022" name="Allergy">
        <title>Genome assembly and annotation of Periplaneta americana reveal a comprehensive cockroach allergen profile.</title>
        <authorList>
            <person name="Wang L."/>
            <person name="Xiong Q."/>
            <person name="Saelim N."/>
            <person name="Wang L."/>
            <person name="Nong W."/>
            <person name="Wan A.T."/>
            <person name="Shi M."/>
            <person name="Liu X."/>
            <person name="Cao Q."/>
            <person name="Hui J.H.L."/>
            <person name="Sookrung N."/>
            <person name="Leung T.F."/>
            <person name="Tungtrongchitr A."/>
            <person name="Tsui S.K.W."/>
        </authorList>
    </citation>
    <scope>NUCLEOTIDE SEQUENCE [LARGE SCALE GENOMIC DNA]</scope>
    <source>
        <strain evidence="9">PWHHKU_190912</strain>
    </source>
</reference>
<dbReference type="SUPFAM" id="SSF161070">
    <property type="entry name" value="SNF-like"/>
    <property type="match status" value="1"/>
</dbReference>
<name>A0ABQ8T6Z7_PERAM</name>
<proteinExistence type="inferred from homology"/>
<organism evidence="9 10">
    <name type="scientific">Periplaneta americana</name>
    <name type="common">American cockroach</name>
    <name type="synonym">Blatta americana</name>
    <dbReference type="NCBI Taxonomy" id="6978"/>
    <lineage>
        <taxon>Eukaryota</taxon>
        <taxon>Metazoa</taxon>
        <taxon>Ecdysozoa</taxon>
        <taxon>Arthropoda</taxon>
        <taxon>Hexapoda</taxon>
        <taxon>Insecta</taxon>
        <taxon>Pterygota</taxon>
        <taxon>Neoptera</taxon>
        <taxon>Polyneoptera</taxon>
        <taxon>Dictyoptera</taxon>
        <taxon>Blattodea</taxon>
        <taxon>Blattoidea</taxon>
        <taxon>Blattidae</taxon>
        <taxon>Blattinae</taxon>
        <taxon>Periplaneta</taxon>
    </lineage>
</organism>
<dbReference type="Pfam" id="PF00209">
    <property type="entry name" value="SNF"/>
    <property type="match status" value="1"/>
</dbReference>
<keyword evidence="6 8" id="KW-1133">Transmembrane helix</keyword>
<keyword evidence="10" id="KW-1185">Reference proteome</keyword>
<keyword evidence="7 8" id="KW-0472">Membrane</keyword>
<feature type="transmembrane region" description="Helical" evidence="8">
    <location>
        <begin position="191"/>
        <end position="212"/>
    </location>
</feature>
<evidence type="ECO:0000256" key="3">
    <source>
        <dbReference type="ARBA" id="ARBA00022448"/>
    </source>
</evidence>
<evidence type="ECO:0000256" key="2">
    <source>
        <dbReference type="ARBA" id="ARBA00006459"/>
    </source>
</evidence>
<evidence type="ECO:0000256" key="5">
    <source>
        <dbReference type="ARBA" id="ARBA00022847"/>
    </source>
</evidence>
<feature type="transmembrane region" description="Helical" evidence="8">
    <location>
        <begin position="21"/>
        <end position="44"/>
    </location>
</feature>
<accession>A0ABQ8T6Z7</accession>
<sequence length="286" mass="31771">MCCYSRKILEISSGIEEPGVIVWELLLCDMASWLIVFLCIMNGVKSVGKVVYFTATFPFVILFVLFIRGVTLPGAWEGIRFYISPQWEQLLNVKVWADAAVQIFYSLGPGWGGIVNMASYNHFRNNNKWDSIVVPLVNCGTSIFAGFVVFSVLGFMSHKTGVPVSTVATGGPGLAFVTYPEAITMLPMPQLWALLFFFMLYLLGMDSLFVQIEALISGVTDEYPKLRKHKQLVTALSCFLMFLGSLSCITNGGMYVVQLLDWYAASISVILICLVEVVIVGWIYGK</sequence>
<evidence type="ECO:0000256" key="6">
    <source>
        <dbReference type="ARBA" id="ARBA00022989"/>
    </source>
</evidence>
<comment type="subcellular location">
    <subcellularLocation>
        <location evidence="1">Membrane</location>
        <topology evidence="1">Multi-pass membrane protein</topology>
    </subcellularLocation>
</comment>